<accession>A0A8J7S511</accession>
<proteinExistence type="predicted"/>
<protein>
    <submittedName>
        <fullName evidence="1">NACHT domain-containing protein</fullName>
    </submittedName>
</protein>
<dbReference type="Gene3D" id="3.40.50.300">
    <property type="entry name" value="P-loop containing nucleotide triphosphate hydrolases"/>
    <property type="match status" value="1"/>
</dbReference>
<dbReference type="Proteomes" id="UP000673975">
    <property type="component" value="Unassembled WGS sequence"/>
</dbReference>
<gene>
    <name evidence="1" type="ORF">NATSA_05530</name>
</gene>
<dbReference type="RefSeq" id="WP_210511013.1">
    <property type="nucleotide sequence ID" value="NZ_JAFIDN010000003.1"/>
</dbReference>
<dbReference type="AlphaFoldDB" id="A0A8J7S511"/>
<comment type="caution">
    <text evidence="1">The sequence shown here is derived from an EMBL/GenBank/DDBJ whole genome shotgun (WGS) entry which is preliminary data.</text>
</comment>
<sequence length="855" mass="98821">MPTPEPYLELLREYVRKKSSLSSVYHKECEVLSEEIQRTTGNTISSSTLKRFFRLVSSSSKPSSFTLDVLSQFAGFDHFDHFCSQAGKPGKHNKSGGESAETVPKDVTSPEFIDRLQEEIRCELDYSCICNDKQELLLHREFIINDMYRFLRNSGKRIYPLIAPGGYGKTVLMQLFYCDFKNRKPDNTLVIFTSASAIFEIVTSRTGLREVLKHFVPSLQYRPEALDHLLVTPDYKIVLMIDGLDEAGSDQSDVFAFFKGAVQLMQESCRYPEVSIIFSKRTESWLNCTGYMPGFRPDDYWYLRPGTFGSDEDSNTVPPLSVDESRKLWNKLNRKLSASARSEISEDVLSLTGIPYQLSLLHRITCRTNIDAVTSQDVFGTYIQHLMYDTPHSIGIRSLFREFIKACNYGASSARVDLSSLQDVISRHPGAWEELLGREIFLIEEYSGNGMYRRREVLFSHQKLFETAVAVEWYGEGIRSVRDLHELVDKLRDKTAGIGVMEQVAWAIMRNHRMDLLTGLFESSLTTADKVMLSRSMFDLWQSEEEWLEQYIDELAANQSIRWYYFENLTVTDDLPGFFGRALEAYERHSESVQDLLYANSLLAVRAFLAMDFKTFQAHIAYMDTLPKNEDIHLYPLIRYWSYRSLLHWLMGDDPGYSLSKVDELMGASRDESRFNTNHSRTSEKRDRRIPLYLHNPALWLMDRKEDIAMHYHDFQESEKEDLLQQSKRDIRMFTLLYFLFYSGVIPEPSLKTSEGHRLFITNGNLPEANINQCLRLLIMADWHLSKKQPDTACRYLSEVAAIAKNHHFVIFHKLAEYKIALTQEDARKQRIYEKEWAASGFGRIIGLNSAAIHS</sequence>
<evidence type="ECO:0000313" key="1">
    <source>
        <dbReference type="EMBL" id="MBP3192118.1"/>
    </source>
</evidence>
<evidence type="ECO:0000313" key="2">
    <source>
        <dbReference type="Proteomes" id="UP000673975"/>
    </source>
</evidence>
<reference evidence="1" key="1">
    <citation type="submission" date="2021-02" db="EMBL/GenBank/DDBJ databases">
        <title>Natronogracilivirga saccharolytica gen. nov. sp. nov. a new anaerobic, haloalkiliphilic carbohydrate-fermenting bacterium from soda lake and proposing of Cyclonatronumiaceae fam. nov. in the phylum Balneolaeota.</title>
        <authorList>
            <person name="Zhilina T.N."/>
            <person name="Sorokin D.Y."/>
            <person name="Zavarzina D.G."/>
            <person name="Toshchakov S.V."/>
            <person name="Kublanov I.V."/>
        </authorList>
    </citation>
    <scope>NUCLEOTIDE SEQUENCE</scope>
    <source>
        <strain evidence="1">Z-1702</strain>
    </source>
</reference>
<name>A0A8J7S511_9BACT</name>
<organism evidence="1 2">
    <name type="scientific">Natronogracilivirga saccharolytica</name>
    <dbReference type="NCBI Taxonomy" id="2812953"/>
    <lineage>
        <taxon>Bacteria</taxon>
        <taxon>Pseudomonadati</taxon>
        <taxon>Balneolota</taxon>
        <taxon>Balneolia</taxon>
        <taxon>Balneolales</taxon>
        <taxon>Cyclonatronaceae</taxon>
        <taxon>Natronogracilivirga</taxon>
    </lineage>
</organism>
<dbReference type="EMBL" id="JAFIDN010000003">
    <property type="protein sequence ID" value="MBP3192118.1"/>
    <property type="molecule type" value="Genomic_DNA"/>
</dbReference>
<keyword evidence="2" id="KW-1185">Reference proteome</keyword>
<dbReference type="SUPFAM" id="SSF52540">
    <property type="entry name" value="P-loop containing nucleoside triphosphate hydrolases"/>
    <property type="match status" value="1"/>
</dbReference>
<dbReference type="InterPro" id="IPR027417">
    <property type="entry name" value="P-loop_NTPase"/>
</dbReference>